<sequence length="30" mass="3195">MLTYRLVGSPTGKPCPPVTPMKEDADGVSF</sequence>
<accession>A0A3E2MUM6</accession>
<protein>
    <submittedName>
        <fullName evidence="2">Uncharacterized protein</fullName>
    </submittedName>
</protein>
<feature type="region of interest" description="Disordered" evidence="1">
    <location>
        <begin position="1"/>
        <end position="30"/>
    </location>
</feature>
<proteinExistence type="predicted"/>
<reference evidence="2 3" key="1">
    <citation type="journal article" date="2018" name="Sci. Rep.">
        <title>Extensive genomic diversity among Mycobacterium marinum strains revealed by whole genome sequencing.</title>
        <authorList>
            <person name="Das S."/>
            <person name="Pettersson B.M."/>
            <person name="Behra P.R."/>
            <person name="Mallick A."/>
            <person name="Cheramie M."/>
            <person name="Ramesh M."/>
            <person name="Shirreff L."/>
            <person name="DuCote T."/>
            <person name="Dasgupta S."/>
            <person name="Ennis D.G."/>
            <person name="Kirsebom L.A."/>
        </authorList>
    </citation>
    <scope>NUCLEOTIDE SEQUENCE [LARGE SCALE GENOMIC DNA]</scope>
    <source>
        <strain evidence="2 3">Davis1</strain>
    </source>
</reference>
<feature type="compositionally biased region" description="Basic and acidic residues" evidence="1">
    <location>
        <begin position="21"/>
        <end position="30"/>
    </location>
</feature>
<name>A0A3E2MUM6_MYCMR</name>
<dbReference type="EMBL" id="PEDF01000098">
    <property type="protein sequence ID" value="RFZ39930.1"/>
    <property type="molecule type" value="Genomic_DNA"/>
</dbReference>
<dbReference type="Proteomes" id="UP000257451">
    <property type="component" value="Unassembled WGS sequence"/>
</dbReference>
<comment type="caution">
    <text evidence="2">The sequence shown here is derived from an EMBL/GenBank/DDBJ whole genome shotgun (WGS) entry which is preliminary data.</text>
</comment>
<organism evidence="2 3">
    <name type="scientific">Mycobacterium marinum</name>
    <dbReference type="NCBI Taxonomy" id="1781"/>
    <lineage>
        <taxon>Bacteria</taxon>
        <taxon>Bacillati</taxon>
        <taxon>Actinomycetota</taxon>
        <taxon>Actinomycetes</taxon>
        <taxon>Mycobacteriales</taxon>
        <taxon>Mycobacteriaceae</taxon>
        <taxon>Mycobacterium</taxon>
        <taxon>Mycobacterium ulcerans group</taxon>
    </lineage>
</organism>
<gene>
    <name evidence="2" type="ORF">DAVIS_03143</name>
</gene>
<evidence type="ECO:0000313" key="2">
    <source>
        <dbReference type="EMBL" id="RFZ39930.1"/>
    </source>
</evidence>
<evidence type="ECO:0000256" key="1">
    <source>
        <dbReference type="SAM" id="MobiDB-lite"/>
    </source>
</evidence>
<dbReference type="AlphaFoldDB" id="A0A3E2MUM6"/>
<evidence type="ECO:0000313" key="3">
    <source>
        <dbReference type="Proteomes" id="UP000257451"/>
    </source>
</evidence>